<dbReference type="SMART" id="SM00448">
    <property type="entry name" value="REC"/>
    <property type="match status" value="1"/>
</dbReference>
<evidence type="ECO:0000256" key="15">
    <source>
        <dbReference type="PIRNR" id="PIRNR002937"/>
    </source>
</evidence>
<evidence type="ECO:0000256" key="16">
    <source>
        <dbReference type="PIRSR" id="PIRSR002937-1"/>
    </source>
</evidence>
<keyword evidence="9 15" id="KW-0902">Two-component regulatory system</keyword>
<proteinExistence type="predicted"/>
<dbReference type="Proteomes" id="UP000824109">
    <property type="component" value="Unassembled WGS sequence"/>
</dbReference>
<dbReference type="InterPro" id="IPR052048">
    <property type="entry name" value="ST_Response_Regulator"/>
</dbReference>
<reference evidence="19" key="2">
    <citation type="journal article" date="2021" name="PeerJ">
        <title>Extensive microbial diversity within the chicken gut microbiome revealed by metagenomics and culture.</title>
        <authorList>
            <person name="Gilroy R."/>
            <person name="Ravi A."/>
            <person name="Getino M."/>
            <person name="Pursley I."/>
            <person name="Horton D.L."/>
            <person name="Alikhan N.F."/>
            <person name="Baker D."/>
            <person name="Gharbi K."/>
            <person name="Hall N."/>
            <person name="Watson M."/>
            <person name="Adriaenssens E.M."/>
            <person name="Foster-Nyarko E."/>
            <person name="Jarju S."/>
            <person name="Secka A."/>
            <person name="Antonio M."/>
            <person name="Oren A."/>
            <person name="Chaudhuri R.R."/>
            <person name="La Ragione R."/>
            <person name="Hildebrand F."/>
            <person name="Pallen M.J."/>
        </authorList>
    </citation>
    <scope>NUCLEOTIDE SEQUENCE</scope>
    <source>
        <strain evidence="19">USAMLcec3-3695</strain>
    </source>
</reference>
<evidence type="ECO:0000256" key="17">
    <source>
        <dbReference type="PROSITE-ProRule" id="PRU00169"/>
    </source>
</evidence>
<dbReference type="SUPFAM" id="SSF46894">
    <property type="entry name" value="C-terminal effector domain of the bipartite response regulators"/>
    <property type="match status" value="1"/>
</dbReference>
<dbReference type="InterPro" id="IPR001789">
    <property type="entry name" value="Sig_transdc_resp-reg_receiver"/>
</dbReference>
<dbReference type="InterPro" id="IPR016032">
    <property type="entry name" value="Sig_transdc_resp-reg_C-effctor"/>
</dbReference>
<evidence type="ECO:0000256" key="5">
    <source>
        <dbReference type="ARBA" id="ARBA00022553"/>
    </source>
</evidence>
<dbReference type="GO" id="GO:0003700">
    <property type="term" value="F:DNA-binding transcription factor activity"/>
    <property type="evidence" value="ECO:0007669"/>
    <property type="project" value="InterPro"/>
</dbReference>
<comment type="subcellular location">
    <subcellularLocation>
        <location evidence="1 15">Cytoplasm</location>
    </subcellularLocation>
</comment>
<dbReference type="EMBL" id="DVNB01000026">
    <property type="protein sequence ID" value="HIU56692.1"/>
    <property type="molecule type" value="Genomic_DNA"/>
</dbReference>
<evidence type="ECO:0000256" key="13">
    <source>
        <dbReference type="ARBA" id="ARBA00023163"/>
    </source>
</evidence>
<gene>
    <name evidence="19" type="primary">spo0A</name>
    <name evidence="19" type="ORF">IAA61_02615</name>
</gene>
<dbReference type="GO" id="GO:0000160">
    <property type="term" value="P:phosphorelay signal transduction system"/>
    <property type="evidence" value="ECO:0007669"/>
    <property type="project" value="UniProtKB-UniRule"/>
</dbReference>
<evidence type="ECO:0000256" key="1">
    <source>
        <dbReference type="ARBA" id="ARBA00004496"/>
    </source>
</evidence>
<keyword evidence="12 15" id="KW-0010">Activator</keyword>
<dbReference type="Pfam" id="PF08769">
    <property type="entry name" value="Spo0A_C"/>
    <property type="match status" value="1"/>
</dbReference>
<dbReference type="SUPFAM" id="SSF52172">
    <property type="entry name" value="CheY-like"/>
    <property type="match status" value="1"/>
</dbReference>
<evidence type="ECO:0000256" key="8">
    <source>
        <dbReference type="ARBA" id="ARBA00022969"/>
    </source>
</evidence>
<dbReference type="Gene3D" id="3.40.50.2300">
    <property type="match status" value="1"/>
</dbReference>
<dbReference type="PIRSF" id="PIRSF002937">
    <property type="entry name" value="Res_reg_Spo0A"/>
    <property type="match status" value="1"/>
</dbReference>
<evidence type="ECO:0000256" key="7">
    <source>
        <dbReference type="ARBA" id="ARBA00022837"/>
    </source>
</evidence>
<sequence>MRRKISVMVADDDEVYARRFGEFVAGRKDMEFAGYALDGEEAAELFSLVRPDAVVLDILMPRLDGMGFLRRLRLSERSEKPVILVNSMSRLKSMVAAAEKAGADYFTVKPQPFSAVCDTISELCSSAAPAERTAEYEDTGEEMYIERGAARFLRALGVPANLDGYKYIRTAIIKAAEDMSILEPITKKLYPMIADEYQTNGSCVERSMRHAIKVSWQRGNRKMMNDIFGYTIDDNKKHPTNSEYIAMAADDFRLRCRYGMLDNA</sequence>
<keyword evidence="10 15" id="KW-0805">Transcription regulation</keyword>
<evidence type="ECO:0000256" key="3">
    <source>
        <dbReference type="ARBA" id="ARBA00022490"/>
    </source>
</evidence>
<evidence type="ECO:0000256" key="4">
    <source>
        <dbReference type="ARBA" id="ARBA00022491"/>
    </source>
</evidence>
<evidence type="ECO:0000256" key="6">
    <source>
        <dbReference type="ARBA" id="ARBA00022723"/>
    </source>
</evidence>
<dbReference type="PROSITE" id="PS50110">
    <property type="entry name" value="RESPONSE_REGULATORY"/>
    <property type="match status" value="1"/>
</dbReference>
<evidence type="ECO:0000256" key="2">
    <source>
        <dbReference type="ARBA" id="ARBA00018672"/>
    </source>
</evidence>
<dbReference type="GO" id="GO:0003677">
    <property type="term" value="F:DNA binding"/>
    <property type="evidence" value="ECO:0007669"/>
    <property type="project" value="UniProtKB-KW"/>
</dbReference>
<dbReference type="PANTHER" id="PTHR43228">
    <property type="entry name" value="TWO-COMPONENT RESPONSE REGULATOR"/>
    <property type="match status" value="1"/>
</dbReference>
<dbReference type="GO" id="GO:0042173">
    <property type="term" value="P:regulation of sporulation resulting in formation of a cellular spore"/>
    <property type="evidence" value="ECO:0007669"/>
    <property type="project" value="InterPro"/>
</dbReference>
<feature type="binding site" evidence="16">
    <location>
        <position position="12"/>
    </location>
    <ligand>
        <name>Ca(2+)</name>
        <dbReference type="ChEBI" id="CHEBI:29108"/>
    </ligand>
</feature>
<protein>
    <recommendedName>
        <fullName evidence="2 15">Stage 0 sporulation protein A homolog</fullName>
    </recommendedName>
</protein>
<feature type="modified residue" description="4-aspartylphosphate" evidence="17">
    <location>
        <position position="57"/>
    </location>
</feature>
<accession>A0A9D1SEH8</accession>
<keyword evidence="11 15" id="KW-0238">DNA-binding</keyword>
<comment type="cofactor">
    <cofactor evidence="15 16">
        <name>Ca(2+)</name>
        <dbReference type="ChEBI" id="CHEBI:29108"/>
    </cofactor>
    <text evidence="15 16">Binds 1 Ca(2+) ion per subunit.</text>
</comment>
<evidence type="ECO:0000256" key="12">
    <source>
        <dbReference type="ARBA" id="ARBA00023159"/>
    </source>
</evidence>
<dbReference type="GO" id="GO:0005737">
    <property type="term" value="C:cytoplasm"/>
    <property type="evidence" value="ECO:0007669"/>
    <property type="project" value="UniProtKB-SubCell"/>
</dbReference>
<feature type="domain" description="Response regulatory" evidence="18">
    <location>
        <begin position="6"/>
        <end position="124"/>
    </location>
</feature>
<evidence type="ECO:0000256" key="14">
    <source>
        <dbReference type="ARBA" id="ARBA00024867"/>
    </source>
</evidence>
<feature type="binding site" evidence="16">
    <location>
        <position position="11"/>
    </location>
    <ligand>
        <name>Ca(2+)</name>
        <dbReference type="ChEBI" id="CHEBI:29108"/>
    </ligand>
</feature>
<keyword evidence="8 15" id="KW-0749">Sporulation</keyword>
<keyword evidence="4 15" id="KW-0678">Repressor</keyword>
<dbReference type="InterPro" id="IPR014879">
    <property type="entry name" value="Spo0A_C"/>
</dbReference>
<evidence type="ECO:0000256" key="9">
    <source>
        <dbReference type="ARBA" id="ARBA00023012"/>
    </source>
</evidence>
<evidence type="ECO:0000259" key="18">
    <source>
        <dbReference type="PROSITE" id="PS50110"/>
    </source>
</evidence>
<dbReference type="NCBIfam" id="TIGR02875">
    <property type="entry name" value="spore_0_A"/>
    <property type="match status" value="1"/>
</dbReference>
<dbReference type="InterPro" id="IPR036388">
    <property type="entry name" value="WH-like_DNA-bd_sf"/>
</dbReference>
<comment type="function">
    <text evidence="14 15">May play the central regulatory role in sporulation. It may be an element of the effector pathway responsible for the activation of sporulation genes in response to nutritional stress. Spo0A may act in concert with spo0H (a sigma factor) to control the expression of some genes that are critical to the sporulation process.</text>
</comment>
<dbReference type="GO" id="GO:0051606">
    <property type="term" value="P:detection of stimulus"/>
    <property type="evidence" value="ECO:0007669"/>
    <property type="project" value="UniProtKB-UniRule"/>
</dbReference>
<dbReference type="Gene3D" id="1.10.10.10">
    <property type="entry name" value="Winged helix-like DNA-binding domain superfamily/Winged helix DNA-binding domain"/>
    <property type="match status" value="1"/>
</dbReference>
<dbReference type="Pfam" id="PF00072">
    <property type="entry name" value="Response_reg"/>
    <property type="match status" value="1"/>
</dbReference>
<dbReference type="InterPro" id="IPR012052">
    <property type="entry name" value="Spore_0_A"/>
</dbReference>
<dbReference type="GO" id="GO:0030435">
    <property type="term" value="P:sporulation resulting in formation of a cellular spore"/>
    <property type="evidence" value="ECO:0007669"/>
    <property type="project" value="UniProtKB-UniRule"/>
</dbReference>
<evidence type="ECO:0000313" key="20">
    <source>
        <dbReference type="Proteomes" id="UP000824109"/>
    </source>
</evidence>
<reference evidence="19" key="1">
    <citation type="submission" date="2020-10" db="EMBL/GenBank/DDBJ databases">
        <authorList>
            <person name="Gilroy R."/>
        </authorList>
    </citation>
    <scope>NUCLEOTIDE SEQUENCE</scope>
    <source>
        <strain evidence="19">USAMLcec3-3695</strain>
    </source>
</reference>
<comment type="caution">
    <text evidence="19">The sequence shown here is derived from an EMBL/GenBank/DDBJ whole genome shotgun (WGS) entry which is preliminary data.</text>
</comment>
<keyword evidence="3 15" id="KW-0963">Cytoplasm</keyword>
<evidence type="ECO:0000256" key="11">
    <source>
        <dbReference type="ARBA" id="ARBA00023125"/>
    </source>
</evidence>
<keyword evidence="7 15" id="KW-0106">Calcium</keyword>
<keyword evidence="5 17" id="KW-0597">Phosphoprotein</keyword>
<feature type="binding site" evidence="16">
    <location>
        <position position="57"/>
    </location>
    <ligand>
        <name>Ca(2+)</name>
        <dbReference type="ChEBI" id="CHEBI:29108"/>
    </ligand>
</feature>
<dbReference type="AlphaFoldDB" id="A0A9D1SEH8"/>
<evidence type="ECO:0000256" key="10">
    <source>
        <dbReference type="ARBA" id="ARBA00023015"/>
    </source>
</evidence>
<keyword evidence="13 15" id="KW-0804">Transcription</keyword>
<keyword evidence="6 15" id="KW-0479">Metal-binding</keyword>
<name>A0A9D1SEH8_9FIRM</name>
<dbReference type="PANTHER" id="PTHR43228:SF5">
    <property type="entry name" value="STAGE 0 SPORULATION PROTEIN A"/>
    <property type="match status" value="1"/>
</dbReference>
<dbReference type="GO" id="GO:0005509">
    <property type="term" value="F:calcium ion binding"/>
    <property type="evidence" value="ECO:0007669"/>
    <property type="project" value="UniProtKB-UniRule"/>
</dbReference>
<evidence type="ECO:0000313" key="19">
    <source>
        <dbReference type="EMBL" id="HIU56692.1"/>
    </source>
</evidence>
<organism evidence="19 20">
    <name type="scientific">Candidatus Ornithomonoglobus merdipullorum</name>
    <dbReference type="NCBI Taxonomy" id="2840895"/>
    <lineage>
        <taxon>Bacteria</taxon>
        <taxon>Bacillati</taxon>
        <taxon>Bacillota</taxon>
        <taxon>Clostridia</taxon>
        <taxon>Candidatus Ornithomonoglobus</taxon>
    </lineage>
</organism>
<dbReference type="InterPro" id="IPR011006">
    <property type="entry name" value="CheY-like_superfamily"/>
</dbReference>